<feature type="transmembrane region" description="Helical" evidence="1">
    <location>
        <begin position="306"/>
        <end position="326"/>
    </location>
</feature>
<proteinExistence type="predicted"/>
<dbReference type="Proteomes" id="UP000069940">
    <property type="component" value="Unassembled WGS sequence"/>
</dbReference>
<feature type="transmembrane region" description="Helical" evidence="1">
    <location>
        <begin position="81"/>
        <end position="105"/>
    </location>
</feature>
<evidence type="ECO:0000313" key="2">
    <source>
        <dbReference type="EnsemblMetazoa" id="AALFPA23_020314.P29984"/>
    </source>
</evidence>
<name>A0ABM1ZP33_AEDAL</name>
<keyword evidence="1" id="KW-0812">Transmembrane</keyword>
<dbReference type="EnsemblMetazoa" id="AALFPA23_020314.R29984">
    <property type="protein sequence ID" value="AALFPA23_020314.P29984"/>
    <property type="gene ID" value="AALFPA23_020314"/>
</dbReference>
<feature type="transmembrane region" description="Helical" evidence="1">
    <location>
        <begin position="279"/>
        <end position="300"/>
    </location>
</feature>
<organism evidence="2 3">
    <name type="scientific">Aedes albopictus</name>
    <name type="common">Asian tiger mosquito</name>
    <name type="synonym">Stegomyia albopicta</name>
    <dbReference type="NCBI Taxonomy" id="7160"/>
    <lineage>
        <taxon>Eukaryota</taxon>
        <taxon>Metazoa</taxon>
        <taxon>Ecdysozoa</taxon>
        <taxon>Arthropoda</taxon>
        <taxon>Hexapoda</taxon>
        <taxon>Insecta</taxon>
        <taxon>Pterygota</taxon>
        <taxon>Neoptera</taxon>
        <taxon>Endopterygota</taxon>
        <taxon>Diptera</taxon>
        <taxon>Nematocera</taxon>
        <taxon>Culicoidea</taxon>
        <taxon>Culicidae</taxon>
        <taxon>Culicinae</taxon>
        <taxon>Aedini</taxon>
        <taxon>Aedes</taxon>
        <taxon>Stegomyia</taxon>
    </lineage>
</organism>
<keyword evidence="1" id="KW-0472">Membrane</keyword>
<feature type="transmembrane region" description="Helical" evidence="1">
    <location>
        <begin position="140"/>
        <end position="162"/>
    </location>
</feature>
<evidence type="ECO:0000313" key="3">
    <source>
        <dbReference type="Proteomes" id="UP000069940"/>
    </source>
</evidence>
<reference evidence="3" key="1">
    <citation type="journal article" date="2015" name="Proc. Natl. Acad. Sci. U.S.A.">
        <title>Genome sequence of the Asian Tiger mosquito, Aedes albopictus, reveals insights into its biology, genetics, and evolution.</title>
        <authorList>
            <person name="Chen X.G."/>
            <person name="Jiang X."/>
            <person name="Gu J."/>
            <person name="Xu M."/>
            <person name="Wu Y."/>
            <person name="Deng Y."/>
            <person name="Zhang C."/>
            <person name="Bonizzoni M."/>
            <person name="Dermauw W."/>
            <person name="Vontas J."/>
            <person name="Armbruster P."/>
            <person name="Huang X."/>
            <person name="Yang Y."/>
            <person name="Zhang H."/>
            <person name="He W."/>
            <person name="Peng H."/>
            <person name="Liu Y."/>
            <person name="Wu K."/>
            <person name="Chen J."/>
            <person name="Lirakis M."/>
            <person name="Topalis P."/>
            <person name="Van Leeuwen T."/>
            <person name="Hall A.B."/>
            <person name="Jiang X."/>
            <person name="Thorpe C."/>
            <person name="Mueller R.L."/>
            <person name="Sun C."/>
            <person name="Waterhouse R.M."/>
            <person name="Yan G."/>
            <person name="Tu Z.J."/>
            <person name="Fang X."/>
            <person name="James A.A."/>
        </authorList>
    </citation>
    <scope>NUCLEOTIDE SEQUENCE [LARGE SCALE GENOMIC DNA]</scope>
    <source>
        <strain evidence="3">Foshan</strain>
    </source>
</reference>
<dbReference type="RefSeq" id="XP_062704469.1">
    <property type="nucleotide sequence ID" value="XM_062848485.1"/>
</dbReference>
<dbReference type="GeneID" id="109408879"/>
<sequence>MKLLPIGKLCILSVRRVTSRTREYWSNGPPNDCFKMLNFLQLLAGNIQFVEHWWSKDFYWIFKILLLYAYVVTIIKTVFEFIVMPGSLVSIWCGLMTLAFTRCLINGYLLQRYNPLVKDVLDYVSKKPPHSERLRFRSKVLMIIQIMLTIVFINQIIMLIPSEQRDRWFSFPSLSSVIGHKLEAILFFVYTATLSIIGGLKYWSCAATVTTMVMGLKVELTILVQEYEDILRNVQTGYNVALGDRMAFLNDLTADIYDIFRKHQEITEKTKLIRPLLEAGFFVLYYCFLLAVGSLLYVVMEGGISASSSIIALGGVGGLIECYWWTSMVDSMQETNEKFGDCNFELLANLGCDVHHRSEISKLRNNLMIFWINTCTAQPIKCMGMVSISVLSVVNLVNNSYSMLTFLIEMGSKRNVN</sequence>
<evidence type="ECO:0000256" key="1">
    <source>
        <dbReference type="SAM" id="Phobius"/>
    </source>
</evidence>
<accession>A0ABM1ZP33</accession>
<reference evidence="2" key="2">
    <citation type="submission" date="2025-05" db="UniProtKB">
        <authorList>
            <consortium name="EnsemblMetazoa"/>
        </authorList>
    </citation>
    <scope>IDENTIFICATION</scope>
    <source>
        <strain evidence="2">Foshan</strain>
    </source>
</reference>
<feature type="transmembrane region" description="Helical" evidence="1">
    <location>
        <begin position="58"/>
        <end position="75"/>
    </location>
</feature>
<evidence type="ECO:0008006" key="4">
    <source>
        <dbReference type="Google" id="ProtNLM"/>
    </source>
</evidence>
<keyword evidence="3" id="KW-1185">Reference proteome</keyword>
<keyword evidence="1" id="KW-1133">Transmembrane helix</keyword>
<protein>
    <recommendedName>
        <fullName evidence="4">Odorant receptor</fullName>
    </recommendedName>
</protein>
<feature type="transmembrane region" description="Helical" evidence="1">
    <location>
        <begin position="182"/>
        <end position="203"/>
    </location>
</feature>